<evidence type="ECO:0000256" key="1">
    <source>
        <dbReference type="SAM" id="MobiDB-lite"/>
    </source>
</evidence>
<keyword evidence="3" id="KW-1185">Reference proteome</keyword>
<organism evidence="2 3">
    <name type="scientific">Cystoisospora suis</name>
    <dbReference type="NCBI Taxonomy" id="483139"/>
    <lineage>
        <taxon>Eukaryota</taxon>
        <taxon>Sar</taxon>
        <taxon>Alveolata</taxon>
        <taxon>Apicomplexa</taxon>
        <taxon>Conoidasida</taxon>
        <taxon>Coccidia</taxon>
        <taxon>Eucoccidiorida</taxon>
        <taxon>Eimeriorina</taxon>
        <taxon>Sarcocystidae</taxon>
        <taxon>Cystoisospora</taxon>
    </lineage>
</organism>
<sequence length="356" mass="39769">MLSFPPFRNPFSHHENCNGTLSTIQSGLTGLVCGFVFGSISYEFLLSSSLLTKDEETFLYHLHRQKILLDQQHTNLIVLQQYAKLSRRLSLALKRSSPSSSFSPSSSSFSPSSSSSSPSSSSSSSPSSSSSSSVRVSSSPQERSLLETQTYQLQERQDQLWNYDRFLRLSFKGVEKDYRQRKLHSFVFLPFSYCRSLFMKSRPNSFLSHASSFSSSLSSTSTPEVQSTLLSSPSRASTVIASKPPSSTAGAAASTLSSSASSASTSSQSLLTGHKDGRKETRFSRRIHCRFHLWKRRLQVFSTDQIFLRLRVGYKTGVAFMVFYAMESGIYTWLEKDEGSTLYTRLTDWALSALYL</sequence>
<dbReference type="EMBL" id="MIGC01007897">
    <property type="protein sequence ID" value="PHJ15548.1"/>
    <property type="molecule type" value="Genomic_DNA"/>
</dbReference>
<name>A0A2C6KFU2_9APIC</name>
<accession>A0A2C6KFU2</accession>
<feature type="region of interest" description="Disordered" evidence="1">
    <location>
        <begin position="96"/>
        <end position="143"/>
    </location>
</feature>
<dbReference type="AlphaFoldDB" id="A0A2C6KFU2"/>
<dbReference type="VEuPathDB" id="ToxoDB:CSUI_010641"/>
<comment type="caution">
    <text evidence="2">The sequence shown here is derived from an EMBL/GenBank/DDBJ whole genome shotgun (WGS) entry which is preliminary data.</text>
</comment>
<gene>
    <name evidence="2" type="ORF">CSUI_010641</name>
</gene>
<evidence type="ECO:0000313" key="3">
    <source>
        <dbReference type="Proteomes" id="UP000221165"/>
    </source>
</evidence>
<feature type="compositionally biased region" description="Low complexity" evidence="1">
    <location>
        <begin position="96"/>
        <end position="140"/>
    </location>
</feature>
<evidence type="ECO:0000313" key="2">
    <source>
        <dbReference type="EMBL" id="PHJ15548.1"/>
    </source>
</evidence>
<dbReference type="GeneID" id="94433954"/>
<dbReference type="RefSeq" id="XP_067917281.1">
    <property type="nucleotide sequence ID" value="XM_068070743.1"/>
</dbReference>
<proteinExistence type="predicted"/>
<dbReference type="OrthoDB" id="332248at2759"/>
<dbReference type="Proteomes" id="UP000221165">
    <property type="component" value="Unassembled WGS sequence"/>
</dbReference>
<reference evidence="2 3" key="1">
    <citation type="journal article" date="2017" name="Int. J. Parasitol.">
        <title>The genome of the protozoan parasite Cystoisospora suis and a reverse vaccinology approach to identify vaccine candidates.</title>
        <authorList>
            <person name="Palmieri N."/>
            <person name="Shrestha A."/>
            <person name="Ruttkowski B."/>
            <person name="Beck T."/>
            <person name="Vogl C."/>
            <person name="Tomley F."/>
            <person name="Blake D.P."/>
            <person name="Joachim A."/>
        </authorList>
    </citation>
    <scope>NUCLEOTIDE SEQUENCE [LARGE SCALE GENOMIC DNA]</scope>
    <source>
        <strain evidence="2 3">Wien I</strain>
    </source>
</reference>
<protein>
    <submittedName>
        <fullName evidence="2">Uncharacterized protein</fullName>
    </submittedName>
</protein>